<evidence type="ECO:0000256" key="1">
    <source>
        <dbReference type="SAM" id="Coils"/>
    </source>
</evidence>
<accession>A0A5J4X7S6</accession>
<feature type="coiled-coil region" evidence="1">
    <location>
        <begin position="65"/>
        <end position="92"/>
    </location>
</feature>
<evidence type="ECO:0000256" key="2">
    <source>
        <dbReference type="SAM" id="MobiDB-lite"/>
    </source>
</evidence>
<name>A0A5J4X7S6_9EUKA</name>
<protein>
    <submittedName>
        <fullName evidence="3">Uncharacterized protein</fullName>
    </submittedName>
</protein>
<proteinExistence type="predicted"/>
<reference evidence="3 4" key="1">
    <citation type="submission" date="2019-03" db="EMBL/GenBank/DDBJ databases">
        <title>Single cell metagenomics reveals metabolic interactions within the superorganism composed of flagellate Streblomastix strix and complex community of Bacteroidetes bacteria on its surface.</title>
        <authorList>
            <person name="Treitli S.C."/>
            <person name="Kolisko M."/>
            <person name="Husnik F."/>
            <person name="Keeling P."/>
            <person name="Hampl V."/>
        </authorList>
    </citation>
    <scope>NUCLEOTIDE SEQUENCE [LARGE SCALE GENOMIC DNA]</scope>
    <source>
        <strain evidence="3">ST1C</strain>
    </source>
</reference>
<dbReference type="AlphaFoldDB" id="A0A5J4X7S6"/>
<keyword evidence="1" id="KW-0175">Coiled coil</keyword>
<evidence type="ECO:0000313" key="4">
    <source>
        <dbReference type="Proteomes" id="UP000324800"/>
    </source>
</evidence>
<organism evidence="3 4">
    <name type="scientific">Streblomastix strix</name>
    <dbReference type="NCBI Taxonomy" id="222440"/>
    <lineage>
        <taxon>Eukaryota</taxon>
        <taxon>Metamonada</taxon>
        <taxon>Preaxostyla</taxon>
        <taxon>Oxymonadida</taxon>
        <taxon>Streblomastigidae</taxon>
        <taxon>Streblomastix</taxon>
    </lineage>
</organism>
<feature type="region of interest" description="Disordered" evidence="2">
    <location>
        <begin position="167"/>
        <end position="198"/>
    </location>
</feature>
<dbReference type="Proteomes" id="UP000324800">
    <property type="component" value="Unassembled WGS sequence"/>
</dbReference>
<comment type="caution">
    <text evidence="3">The sequence shown here is derived from an EMBL/GenBank/DDBJ whole genome shotgun (WGS) entry which is preliminary data.</text>
</comment>
<evidence type="ECO:0000313" key="3">
    <source>
        <dbReference type="EMBL" id="KAA6402786.1"/>
    </source>
</evidence>
<dbReference type="EMBL" id="SNRW01000186">
    <property type="protein sequence ID" value="KAA6402786.1"/>
    <property type="molecule type" value="Genomic_DNA"/>
</dbReference>
<gene>
    <name evidence="3" type="ORF">EZS28_001696</name>
</gene>
<sequence>MKVQQKIASSVPGMIITGMNEDKPSTSDIQETVGKLIGLQSSPCAKSPCLNAGFRLKESGSTTIRNIKKQMLKKIEDQEDIAEEEEDEQTDEAALNQNKDYRVNIISQPSIVQALLQLEYKRSLTKGMEAKKQKLQAQMPLTNQTWAAILNLKLKLLPQFQNFKLSPNEAGRKSNRLKPNHKTQMNRMKWSRSPDRAGTLQPKEINVEISLQNKEMERADKEMGNGTEIKNIIHRMDMGPEENENMIDRRMKAENDTSIERLVQQNIQEQKCEDKITSSADRLIKLPQTLDKKSVSVSCRTGQSKDTNTKNQIMRRDNDSEQWSNMRTEMDDKENQDPFPWIIIENYVEKIKNERHSSKAFINKCEHQPSGPVADIGRDLLKRCMKMKGFSEEEVNLLFIEQKVSNVRYP</sequence>